<protein>
    <submittedName>
        <fullName evidence="2">Uncharacterized protein</fullName>
    </submittedName>
</protein>
<sequence length="407" mass="45953">MIGNLCPTGKHPTRQELSSVDELETCGGWDLGILTAPIDDPASLPHFPHLVDWFGIPSAFVAERFQSVTHSFGTRKLRDESEIVWIRFLALLPSLPFDGKPRWVKSGLVLKWSPTPPSNSNSTSEPSRQVTLICFQPVPGILLAINRLFKSSSWEDALKDPYFLINASFEGWHERVDESAWKLVDLSREAERIIFEHSAQLEVNSSDLLAIDYNSIHNLAKDAIHMVEGLDAVLRSLECALRYHSDIEDLRKGDLAIWEAIHGSLHYRKEMFHSTRLRMLSVEQRLKNVINMAFNIGTMHDSRVMRQDSYIMKTLSILAMVFLPISTVSSIFGTQFFSTTTSPDPTSSTGAVTSSFVVNNNIWLLWTISIPVTVALLVGWGVWIDRSQLKAKRLTYWIKDVEKAKSA</sequence>
<gene>
    <name evidence="2" type="ORF">G7Y89_g403</name>
</gene>
<keyword evidence="3" id="KW-1185">Reference proteome</keyword>
<keyword evidence="1" id="KW-0472">Membrane</keyword>
<evidence type="ECO:0000313" key="3">
    <source>
        <dbReference type="Proteomes" id="UP000566819"/>
    </source>
</evidence>
<accession>A0A8H4RY45</accession>
<comment type="caution">
    <text evidence="2">The sequence shown here is derived from an EMBL/GenBank/DDBJ whole genome shotgun (WGS) entry which is preliminary data.</text>
</comment>
<proteinExistence type="predicted"/>
<evidence type="ECO:0000313" key="2">
    <source>
        <dbReference type="EMBL" id="KAF4637688.1"/>
    </source>
</evidence>
<dbReference type="Gene3D" id="1.20.58.340">
    <property type="entry name" value="Magnesium transport protein CorA, transmembrane region"/>
    <property type="match status" value="1"/>
</dbReference>
<evidence type="ECO:0000256" key="1">
    <source>
        <dbReference type="SAM" id="Phobius"/>
    </source>
</evidence>
<dbReference type="AlphaFoldDB" id="A0A8H4RY45"/>
<organism evidence="2 3">
    <name type="scientific">Cudoniella acicularis</name>
    <dbReference type="NCBI Taxonomy" id="354080"/>
    <lineage>
        <taxon>Eukaryota</taxon>
        <taxon>Fungi</taxon>
        <taxon>Dikarya</taxon>
        <taxon>Ascomycota</taxon>
        <taxon>Pezizomycotina</taxon>
        <taxon>Leotiomycetes</taxon>
        <taxon>Helotiales</taxon>
        <taxon>Tricladiaceae</taxon>
        <taxon>Cudoniella</taxon>
    </lineage>
</organism>
<keyword evidence="1" id="KW-1133">Transmembrane helix</keyword>
<reference evidence="2 3" key="1">
    <citation type="submission" date="2020-03" db="EMBL/GenBank/DDBJ databases">
        <title>Draft Genome Sequence of Cudoniella acicularis.</title>
        <authorList>
            <person name="Buettner E."/>
            <person name="Kellner H."/>
        </authorList>
    </citation>
    <scope>NUCLEOTIDE SEQUENCE [LARGE SCALE GENOMIC DNA]</scope>
    <source>
        <strain evidence="2 3">DSM 108380</strain>
    </source>
</reference>
<keyword evidence="1" id="KW-0812">Transmembrane</keyword>
<dbReference type="OrthoDB" id="1046782at2759"/>
<feature type="transmembrane region" description="Helical" evidence="1">
    <location>
        <begin position="363"/>
        <end position="384"/>
    </location>
</feature>
<name>A0A8H4RY45_9HELO</name>
<dbReference type="EMBL" id="JAAMPI010000014">
    <property type="protein sequence ID" value="KAF4637688.1"/>
    <property type="molecule type" value="Genomic_DNA"/>
</dbReference>
<feature type="transmembrane region" description="Helical" evidence="1">
    <location>
        <begin position="315"/>
        <end position="337"/>
    </location>
</feature>
<dbReference type="Proteomes" id="UP000566819">
    <property type="component" value="Unassembled WGS sequence"/>
</dbReference>